<protein>
    <submittedName>
        <fullName evidence="1">Uncharacterized protein</fullName>
    </submittedName>
</protein>
<dbReference type="AlphaFoldDB" id="A0A0W0SCB1"/>
<accession>A0A0W0SCB1</accession>
<name>A0A0W0SCB1_9GAMM</name>
<sequence>MAKQLLFFHKWVEIEKNNVEQRDIYFPHLNSFIWIHCYCCIKSSNSCLEFSLFPRMLDVIHNSNSRSFPYVFSIL</sequence>
<comment type="caution">
    <text evidence="1">The sequence shown here is derived from an EMBL/GenBank/DDBJ whole genome shotgun (WGS) entry which is preliminary data.</text>
</comment>
<dbReference type="EMBL" id="LNXW01000013">
    <property type="protein sequence ID" value="KTC81166.1"/>
    <property type="molecule type" value="Genomic_DNA"/>
</dbReference>
<gene>
    <name evidence="1" type="ORF">Lche_3186</name>
</gene>
<organism evidence="1 2">
    <name type="scientific">Legionella cherrii</name>
    <dbReference type="NCBI Taxonomy" id="28084"/>
    <lineage>
        <taxon>Bacteria</taxon>
        <taxon>Pseudomonadati</taxon>
        <taxon>Pseudomonadota</taxon>
        <taxon>Gammaproteobacteria</taxon>
        <taxon>Legionellales</taxon>
        <taxon>Legionellaceae</taxon>
        <taxon>Legionella</taxon>
    </lineage>
</organism>
<evidence type="ECO:0000313" key="2">
    <source>
        <dbReference type="Proteomes" id="UP000054921"/>
    </source>
</evidence>
<dbReference type="PATRIC" id="fig|28084.5.peg.3458"/>
<reference evidence="1 2" key="1">
    <citation type="submission" date="2015-11" db="EMBL/GenBank/DDBJ databases">
        <title>Genomic analysis of 38 Legionella species identifies large and diverse effector repertoires.</title>
        <authorList>
            <person name="Burstein D."/>
            <person name="Amaro F."/>
            <person name="Zusman T."/>
            <person name="Lifshitz Z."/>
            <person name="Cohen O."/>
            <person name="Gilbert J.A."/>
            <person name="Pupko T."/>
            <person name="Shuman H.A."/>
            <person name="Segal G."/>
        </authorList>
    </citation>
    <scope>NUCLEOTIDE SEQUENCE [LARGE SCALE GENOMIC DNA]</scope>
    <source>
        <strain evidence="1 2">ORW</strain>
    </source>
</reference>
<evidence type="ECO:0000313" key="1">
    <source>
        <dbReference type="EMBL" id="KTC81166.1"/>
    </source>
</evidence>
<dbReference type="Proteomes" id="UP000054921">
    <property type="component" value="Unassembled WGS sequence"/>
</dbReference>
<proteinExistence type="predicted"/>